<dbReference type="Proteomes" id="UP000230363">
    <property type="component" value="Unassembled WGS sequence"/>
</dbReference>
<comment type="caution">
    <text evidence="1">The sequence shown here is derived from an EMBL/GenBank/DDBJ whole genome shotgun (WGS) entry which is preliminary data.</text>
</comment>
<dbReference type="EMBL" id="PFKZ01000084">
    <property type="protein sequence ID" value="PIY59361.1"/>
    <property type="molecule type" value="Genomic_DNA"/>
</dbReference>
<gene>
    <name evidence="1" type="ORF">COY96_02210</name>
</gene>
<evidence type="ECO:0000313" key="1">
    <source>
        <dbReference type="EMBL" id="PIY59361.1"/>
    </source>
</evidence>
<name>A0A2M7Q7E7_9BACT</name>
<reference evidence="2" key="1">
    <citation type="submission" date="2017-09" db="EMBL/GenBank/DDBJ databases">
        <title>Depth-based differentiation of microbial function through sediment-hosted aquifers and enrichment of novel symbionts in the deep terrestrial subsurface.</title>
        <authorList>
            <person name="Probst A.J."/>
            <person name="Ladd B."/>
            <person name="Jarett J.K."/>
            <person name="Geller-Mcgrath D.E."/>
            <person name="Sieber C.M.K."/>
            <person name="Emerson J.B."/>
            <person name="Anantharaman K."/>
            <person name="Thomas B.C."/>
            <person name="Malmstrom R."/>
            <person name="Stieglmeier M."/>
            <person name="Klingl A."/>
            <person name="Woyke T."/>
            <person name="Ryan C.M."/>
            <person name="Banfield J.F."/>
        </authorList>
    </citation>
    <scope>NUCLEOTIDE SEQUENCE [LARGE SCALE GENOMIC DNA]</scope>
</reference>
<sequence>MNHGLTSFCAVAVTRLREVLLAEETEADARLAPAKCTKATGSALSAIQRSQNFLLNPTRPELDSFCAAIVIVKRDNHLAETEAEEDFADKSQNNKTPVNRGFCFLY</sequence>
<dbReference type="AlphaFoldDB" id="A0A2M7Q7E7"/>
<protein>
    <submittedName>
        <fullName evidence="1">Uncharacterized protein</fullName>
    </submittedName>
</protein>
<accession>A0A2M7Q7E7</accession>
<organism evidence="1 2">
    <name type="scientific">Candidatus Wolfebacteria bacterium CG_4_10_14_0_8_um_filter_37_11</name>
    <dbReference type="NCBI Taxonomy" id="1975062"/>
    <lineage>
        <taxon>Bacteria</taxon>
        <taxon>Candidatus Wolfeibacteriota</taxon>
    </lineage>
</organism>
<proteinExistence type="predicted"/>
<evidence type="ECO:0000313" key="2">
    <source>
        <dbReference type="Proteomes" id="UP000230363"/>
    </source>
</evidence>